<dbReference type="PANTHER" id="PTHR33099:SF13">
    <property type="entry name" value="F-BOX DOMAIN-CONTAINING PROTEIN-RELATED"/>
    <property type="match status" value="1"/>
</dbReference>
<dbReference type="Proteomes" id="UP000195442">
    <property type="component" value="Unassembled WGS sequence"/>
</dbReference>
<proteinExistence type="predicted"/>
<evidence type="ECO:0000313" key="2">
    <source>
        <dbReference type="EMBL" id="SJM95788.1"/>
    </source>
</evidence>
<dbReference type="Pfam" id="PF13640">
    <property type="entry name" value="2OG-FeII_Oxy_3"/>
    <property type="match status" value="1"/>
</dbReference>
<dbReference type="EMBL" id="FUKJ01000438">
    <property type="protein sequence ID" value="SJM95788.1"/>
    <property type="molecule type" value="Genomic_DNA"/>
</dbReference>
<organism evidence="2 3">
    <name type="scientific">Crenothrix polyspora</name>
    <dbReference type="NCBI Taxonomy" id="360316"/>
    <lineage>
        <taxon>Bacteria</taxon>
        <taxon>Pseudomonadati</taxon>
        <taxon>Pseudomonadota</taxon>
        <taxon>Gammaproteobacteria</taxon>
        <taxon>Methylococcales</taxon>
        <taxon>Crenotrichaceae</taxon>
        <taxon>Crenothrix</taxon>
    </lineage>
</organism>
<dbReference type="InterPro" id="IPR044862">
    <property type="entry name" value="Pro_4_hyd_alph_FE2OG_OXY"/>
</dbReference>
<reference evidence="3" key="1">
    <citation type="submission" date="2017-02" db="EMBL/GenBank/DDBJ databases">
        <authorList>
            <person name="Daims H."/>
        </authorList>
    </citation>
    <scope>NUCLEOTIDE SEQUENCE [LARGE SCALE GENOMIC DNA]</scope>
</reference>
<dbReference type="Gene3D" id="2.60.120.620">
    <property type="entry name" value="q2cbj1_9rhob like domain"/>
    <property type="match status" value="1"/>
</dbReference>
<evidence type="ECO:0000259" key="1">
    <source>
        <dbReference type="Pfam" id="PF13640"/>
    </source>
</evidence>
<feature type="domain" description="Prolyl 4-hydroxylase alpha subunit Fe(2+) 2OG dioxygenase" evidence="1">
    <location>
        <begin position="90"/>
        <end position="176"/>
    </location>
</feature>
<accession>A0A1R4HHQ9</accession>
<dbReference type="PANTHER" id="PTHR33099">
    <property type="entry name" value="FE2OG DIOXYGENASE DOMAIN-CONTAINING PROTEIN"/>
    <property type="match status" value="1"/>
</dbReference>
<evidence type="ECO:0000313" key="3">
    <source>
        <dbReference type="Proteomes" id="UP000195442"/>
    </source>
</evidence>
<gene>
    <name evidence="2" type="ORF">CRENPOLYSF2_720007</name>
</gene>
<dbReference type="AlphaFoldDB" id="A0A1R4HHQ9"/>
<name>A0A1R4HHQ9_9GAMM</name>
<keyword evidence="3" id="KW-1185">Reference proteome</keyword>
<protein>
    <recommendedName>
        <fullName evidence="1">Prolyl 4-hydroxylase alpha subunit Fe(2+) 2OG dioxygenase domain-containing protein</fullName>
    </recommendedName>
</protein>
<sequence length="726" mass="80966">MPQLEVEGVGRISLPLLPVQMQQLVAAAEQAPFGKGSQTLVDIDVRRTWQIDADRVKVGGKHWQDNLDTIVKHCVHDLGVSGDVNAELYKLLVYDTGSFFVSHRDTEKSPGMFATLVIVLPSQYQGGELVIRHKQQEVTLDLHAEDSSEVGYAAFYADCLHEILPITEGCRLTLVYNLLRTNKKLPLPTPPDYQHEQSTVAALLRQWSADLALKVDDVPEKLIYPLQHAYTEAEVGFDALKNGDAALADVLIAACQTADCELHLALVSIDESCDAEYSGYSRRGHHGGEEYEAGEVLDRNESISHWQRPDGTVSPLPHLPLNENEFCPPEAFDNIEFDDEEFQEYTGNAGATFERSYRHAAFVLWPKAYYLAIVNQAGISASLPALHDFCRRWEADGKDPASKLWQDAHTLAGYILRDNLFSSRYPMNGSHLRQFLDYATRLADIQHIDRVWAWLTENGFSEKDNSTALVQAAELLPWPEVVRGVEKMVALSAVKSQEACAALLASFCKAKPESAKDLLTSVYTLFSALLGDPSRFPDLLPWQLARLTADVDLVVDVLQGFSAVDATMADNALAYMLAWPAIYKMDDILLPATLRLTEASSSRHLPVVTSLRDAVLAYLQARVALELQPPADWRRDNQLGNCKCADCAELKQFLANAEQEQWVFKAAEARRTHLAGVISQHKCDVDCKTQKGGTPYRLICTKNQASYQRRVDQRTQDLQLLNKLAC</sequence>